<reference evidence="1" key="1">
    <citation type="submission" date="2021-05" db="EMBL/GenBank/DDBJ databases">
        <authorList>
            <person name="Scholz U."/>
            <person name="Mascher M."/>
            <person name="Fiebig A."/>
        </authorList>
    </citation>
    <scope>NUCLEOTIDE SEQUENCE [LARGE SCALE GENOMIC DNA]</scope>
</reference>
<evidence type="ECO:0000313" key="2">
    <source>
        <dbReference type="Proteomes" id="UP001732700"/>
    </source>
</evidence>
<accession>A0ACD6AB92</accession>
<dbReference type="EnsemblPlants" id="AVESA.00010b.r2.7DG1346690.1">
    <property type="protein sequence ID" value="AVESA.00010b.r2.7DG1346690.1.CDS"/>
    <property type="gene ID" value="AVESA.00010b.r2.7DG1346690"/>
</dbReference>
<dbReference type="Proteomes" id="UP001732700">
    <property type="component" value="Chromosome 7D"/>
</dbReference>
<evidence type="ECO:0000313" key="1">
    <source>
        <dbReference type="EnsemblPlants" id="AVESA.00010b.r2.7DG1346690.1.CDS"/>
    </source>
</evidence>
<keyword evidence="2" id="KW-1185">Reference proteome</keyword>
<sequence length="679" mass="74726">MSLVSNSAPSDLRIYKPTIIAGCPQTKELSESRAHVLQKIQSGYRKARKLLEARGGKAPACSSLCLGLLDPVSNLVINNLISYKRKRKRNCKPSRVCEVGEEEDLERRSLDGMVAFLTRLFPDLAESQAVRYLYLADADAVVAAVIIVSHVGMKRFDNSDPAVMEMALLKCAVLAAGHPDADRVVCAWRNISSRMEKVLCLLTRLSGNPPAHYSVTAIDILSRMLNEGAPFDCEEDMSWVWQLANARCPSPCSVPYRHTRLLSRTLHDAIHAFYLQALARLPAGELCSRFHRSLLKGGYCYGPLDPVSNIIINTIWYDAVFPPSKTLELDIIGMESLQRMENRSVYGLASFLCTRYHHFSFQQAVRCLLKADANLVLADHNLDPAAFGTMGCGPPLFSTAQPQGPPNTGVDKAFFAAAKAACHPNPEAQVKLLTSCKAMLGSAMSLLQDSSKLSSQDVQRLAMLLCPESPSGETGALPLKGYRHVHTRISKKVNALLNAYENMPNGDPKFKLHVICGVNDQVSCSTSDLPRGHHHSHVNFLATPKSQCGGGVPTLFFAEISNSYEDASFCRPVPLPLPCAAQVRCLHCEFMGTRIVHPVGMDFHGGESEFEKMACRKYPYDDDVGNMDIINHRFNLAESIYGSVIEDSLYDDLDGHKSKERDLSSMSIDAKILLLAKNA</sequence>
<protein>
    <submittedName>
        <fullName evidence="1">Uncharacterized protein</fullName>
    </submittedName>
</protein>
<name>A0ACD6AB92_AVESA</name>
<proteinExistence type="predicted"/>
<organism evidence="1 2">
    <name type="scientific">Avena sativa</name>
    <name type="common">Oat</name>
    <dbReference type="NCBI Taxonomy" id="4498"/>
    <lineage>
        <taxon>Eukaryota</taxon>
        <taxon>Viridiplantae</taxon>
        <taxon>Streptophyta</taxon>
        <taxon>Embryophyta</taxon>
        <taxon>Tracheophyta</taxon>
        <taxon>Spermatophyta</taxon>
        <taxon>Magnoliopsida</taxon>
        <taxon>Liliopsida</taxon>
        <taxon>Poales</taxon>
        <taxon>Poaceae</taxon>
        <taxon>BOP clade</taxon>
        <taxon>Pooideae</taxon>
        <taxon>Poodae</taxon>
        <taxon>Poeae</taxon>
        <taxon>Poeae Chloroplast Group 1 (Aveneae type)</taxon>
        <taxon>Aveninae</taxon>
        <taxon>Avena</taxon>
    </lineage>
</organism>
<reference evidence="1" key="2">
    <citation type="submission" date="2025-09" db="UniProtKB">
        <authorList>
            <consortium name="EnsemblPlants"/>
        </authorList>
    </citation>
    <scope>IDENTIFICATION</scope>
</reference>